<comment type="caution">
    <text evidence="12">The sequence shown here is derived from an EMBL/GenBank/DDBJ whole genome shotgun (WGS) entry which is preliminary data.</text>
</comment>
<evidence type="ECO:0000256" key="1">
    <source>
        <dbReference type="ARBA" id="ARBA00022741"/>
    </source>
</evidence>
<sequence length="763" mass="88375">MSGNLALEKEILEQKRKDILSEVEEKRKYQAEIAKKLRILTKEAKGSYDQEKENTEKIYNLLKKEIENYEEALKNPYFGRVDFNEKLGIEEKIYIGKKGITSTVDGEEIVVDWRAPVADLYYSGTGGDTYYKAPMGVVEGELNLKRKFLFNDDNLDKIFDESTNEIIINGEEGSELVDEFLKINLEESRGKKLKEVVATIQKEQNDIIRWPKNLPIIVQGSAGSGKTTIALHRLAYLLYRYRESMEGKDILVLAPNKLFLDYISDILPTLGSNDVKQTTFQELVMKTLKLKGKIKTKDDKLKELIEIEDQREKQFIVNVSRFKGNLIFKTIIDRYIALLESSSLEIDDILMSGYVLFSKREIMRLYLKDLQSYPINKRKDEIKRYLSLKLKERIESLIIQIDREWDIKIKEVKRELDDGEVRRHKLIDIYNERDNLKEYIRHDAKKVMNEYFKNWRGITCSDIYINLFKDDQVFEIATGNRIPEELAEYMKAEAISNHEKGIIDEDDLPVLLYIYMLLEGIDEKSKYKHIVVDEAQDYSPFQIYLINSLSMGNSLTLVGDLAQGIYHYKGIRTWEDITDGVFEGKATFITLSQSYRSTVEIIEFANSALNAQGLGLKSAKPVLRHGEKPEVIKSVSRRESVRMIEEIVKRLNSKGKHSIAIITKTYSEGKILEKELKKHTDLEFTLIKGNEKESPKTDIIIIPAYLTKGLEFDGTIIYNPTEKNYPDNILNQRLLYVALTRALHSEYIIAEEELSKNINIEIS</sequence>
<dbReference type="InterPro" id="IPR000212">
    <property type="entry name" value="DNA_helicase_UvrD/REP"/>
</dbReference>
<keyword evidence="13" id="KW-1185">Reference proteome</keyword>
<dbReference type="Gene3D" id="3.40.50.300">
    <property type="entry name" value="P-loop containing nucleotide triphosphate hydrolases"/>
    <property type="match status" value="3"/>
</dbReference>
<keyword evidence="4 9" id="KW-0067">ATP-binding</keyword>
<dbReference type="Pfam" id="PF13361">
    <property type="entry name" value="UvrD_C"/>
    <property type="match status" value="1"/>
</dbReference>
<dbReference type="EMBL" id="JACJLL010000072">
    <property type="protein sequence ID" value="MBM6819940.1"/>
    <property type="molecule type" value="Genomic_DNA"/>
</dbReference>
<keyword evidence="5" id="KW-0413">Isomerase</keyword>
<feature type="binding site" evidence="9">
    <location>
        <begin position="220"/>
        <end position="227"/>
    </location>
    <ligand>
        <name>ATP</name>
        <dbReference type="ChEBI" id="CHEBI:30616"/>
    </ligand>
</feature>
<comment type="catalytic activity">
    <reaction evidence="6">
        <text>Couples ATP hydrolysis with the unwinding of duplex DNA by translocating in the 3'-5' direction.</text>
        <dbReference type="EC" id="5.6.2.4"/>
    </reaction>
</comment>
<organism evidence="12 13">
    <name type="scientific">Clostridium saudiense</name>
    <dbReference type="NCBI Taxonomy" id="1414720"/>
    <lineage>
        <taxon>Bacteria</taxon>
        <taxon>Bacillati</taxon>
        <taxon>Bacillota</taxon>
        <taxon>Clostridia</taxon>
        <taxon>Eubacteriales</taxon>
        <taxon>Clostridiaceae</taxon>
        <taxon>Clostridium</taxon>
    </lineage>
</organism>
<reference evidence="12 13" key="1">
    <citation type="journal article" date="2021" name="Sci. Rep.">
        <title>The distribution of antibiotic resistance genes in chicken gut microbiota commensals.</title>
        <authorList>
            <person name="Juricova H."/>
            <person name="Matiasovicova J."/>
            <person name="Kubasova T."/>
            <person name="Cejkova D."/>
            <person name="Rychlik I."/>
        </authorList>
    </citation>
    <scope>NUCLEOTIDE SEQUENCE [LARGE SCALE GENOMIC DNA]</scope>
    <source>
        <strain evidence="12 13">An435</strain>
    </source>
</reference>
<gene>
    <name evidence="12" type="ORF">H6A19_11445</name>
</gene>
<keyword evidence="3 9" id="KW-0347">Helicase</keyword>
<dbReference type="SUPFAM" id="SSF52540">
    <property type="entry name" value="P-loop containing nucleoside triphosphate hydrolases"/>
    <property type="match status" value="1"/>
</dbReference>
<dbReference type="Pfam" id="PF00580">
    <property type="entry name" value="UvrD-helicase"/>
    <property type="match status" value="1"/>
</dbReference>
<keyword evidence="1 9" id="KW-0547">Nucleotide-binding</keyword>
<name>A0ABS2FHA3_9CLOT</name>
<dbReference type="PROSITE" id="PS51198">
    <property type="entry name" value="UVRD_HELICASE_ATP_BIND"/>
    <property type="match status" value="1"/>
</dbReference>
<dbReference type="InterPro" id="IPR014017">
    <property type="entry name" value="DNA_helicase_UvrD-like_C"/>
</dbReference>
<dbReference type="InterPro" id="IPR014016">
    <property type="entry name" value="UvrD-like_ATP-bd"/>
</dbReference>
<feature type="domain" description="UvrD-like helicase ATP-binding" evidence="11">
    <location>
        <begin position="199"/>
        <end position="598"/>
    </location>
</feature>
<keyword evidence="2 9" id="KW-0378">Hydrolase</keyword>
<dbReference type="Proteomes" id="UP000767334">
    <property type="component" value="Unassembled WGS sequence"/>
</dbReference>
<dbReference type="RefSeq" id="WP_148321793.1">
    <property type="nucleotide sequence ID" value="NZ_JACJLL010000072.1"/>
</dbReference>
<evidence type="ECO:0000256" key="8">
    <source>
        <dbReference type="ARBA" id="ARBA00048988"/>
    </source>
</evidence>
<evidence type="ECO:0000256" key="5">
    <source>
        <dbReference type="ARBA" id="ARBA00023235"/>
    </source>
</evidence>
<dbReference type="InterPro" id="IPR027785">
    <property type="entry name" value="UvrD-like_helicase_C"/>
</dbReference>
<comment type="catalytic activity">
    <reaction evidence="8">
        <text>ATP + H2O = ADP + phosphate + H(+)</text>
        <dbReference type="Rhea" id="RHEA:13065"/>
        <dbReference type="ChEBI" id="CHEBI:15377"/>
        <dbReference type="ChEBI" id="CHEBI:15378"/>
        <dbReference type="ChEBI" id="CHEBI:30616"/>
        <dbReference type="ChEBI" id="CHEBI:43474"/>
        <dbReference type="ChEBI" id="CHEBI:456216"/>
        <dbReference type="EC" id="5.6.2.4"/>
    </reaction>
</comment>
<accession>A0ABS2FHA3</accession>
<dbReference type="Pfam" id="PF13538">
    <property type="entry name" value="UvrD_C_2"/>
    <property type="match status" value="1"/>
</dbReference>
<evidence type="ECO:0000256" key="4">
    <source>
        <dbReference type="ARBA" id="ARBA00022840"/>
    </source>
</evidence>
<protein>
    <recommendedName>
        <fullName evidence="7">DNA 3'-5' helicase</fullName>
        <ecNumber evidence="7">5.6.2.4</ecNumber>
    </recommendedName>
</protein>
<keyword evidence="10" id="KW-0175">Coiled coil</keyword>
<evidence type="ECO:0000256" key="3">
    <source>
        <dbReference type="ARBA" id="ARBA00022806"/>
    </source>
</evidence>
<dbReference type="PANTHER" id="PTHR11070">
    <property type="entry name" value="UVRD / RECB / PCRA DNA HELICASE FAMILY MEMBER"/>
    <property type="match status" value="1"/>
</dbReference>
<evidence type="ECO:0000256" key="2">
    <source>
        <dbReference type="ARBA" id="ARBA00022801"/>
    </source>
</evidence>
<proteinExistence type="predicted"/>
<evidence type="ECO:0000256" key="10">
    <source>
        <dbReference type="SAM" id="Coils"/>
    </source>
</evidence>
<dbReference type="InterPro" id="IPR027417">
    <property type="entry name" value="P-loop_NTPase"/>
</dbReference>
<evidence type="ECO:0000313" key="13">
    <source>
        <dbReference type="Proteomes" id="UP000767334"/>
    </source>
</evidence>
<dbReference type="PANTHER" id="PTHR11070:SF17">
    <property type="entry name" value="DNA HELICASE IV"/>
    <property type="match status" value="1"/>
</dbReference>
<dbReference type="EC" id="5.6.2.4" evidence="7"/>
<evidence type="ECO:0000313" key="12">
    <source>
        <dbReference type="EMBL" id="MBM6819940.1"/>
    </source>
</evidence>
<evidence type="ECO:0000256" key="9">
    <source>
        <dbReference type="PROSITE-ProRule" id="PRU00560"/>
    </source>
</evidence>
<evidence type="ECO:0000259" key="11">
    <source>
        <dbReference type="PROSITE" id="PS51198"/>
    </source>
</evidence>
<dbReference type="InterPro" id="IPR048228">
    <property type="entry name" value="HelD_bacillota"/>
</dbReference>
<evidence type="ECO:0000256" key="7">
    <source>
        <dbReference type="ARBA" id="ARBA00034808"/>
    </source>
</evidence>
<feature type="coiled-coil region" evidence="10">
    <location>
        <begin position="12"/>
        <end position="72"/>
    </location>
</feature>
<dbReference type="NCBIfam" id="NF041464">
    <property type="entry name" value="HelD_BACSU"/>
    <property type="match status" value="1"/>
</dbReference>
<evidence type="ECO:0000256" key="6">
    <source>
        <dbReference type="ARBA" id="ARBA00034617"/>
    </source>
</evidence>